<dbReference type="SUPFAM" id="SSF118215">
    <property type="entry name" value="Proton glutamate symport protein"/>
    <property type="match status" value="1"/>
</dbReference>
<feature type="transmembrane region" description="Helical" evidence="9">
    <location>
        <begin position="160"/>
        <end position="177"/>
    </location>
</feature>
<keyword evidence="3" id="KW-1003">Cell membrane</keyword>
<comment type="subcellular location">
    <subcellularLocation>
        <location evidence="1">Cell membrane</location>
        <topology evidence="1">Multi-pass membrane protein</topology>
    </subcellularLocation>
</comment>
<dbReference type="PRINTS" id="PR00173">
    <property type="entry name" value="EDTRNSPORT"/>
</dbReference>
<feature type="transmembrane region" description="Helical" evidence="9">
    <location>
        <begin position="55"/>
        <end position="79"/>
    </location>
</feature>
<gene>
    <name evidence="10" type="ORF">CLV40_109183</name>
</gene>
<feature type="transmembrane region" description="Helical" evidence="9">
    <location>
        <begin position="91"/>
        <end position="113"/>
    </location>
</feature>
<dbReference type="EMBL" id="PTIX01000009">
    <property type="protein sequence ID" value="PPK66798.1"/>
    <property type="molecule type" value="Genomic_DNA"/>
</dbReference>
<evidence type="ECO:0000256" key="5">
    <source>
        <dbReference type="ARBA" id="ARBA00022847"/>
    </source>
</evidence>
<evidence type="ECO:0000313" key="11">
    <source>
        <dbReference type="Proteomes" id="UP000239203"/>
    </source>
</evidence>
<keyword evidence="6 9" id="KW-1133">Transmembrane helix</keyword>
<name>A0A2S6GNJ3_9PSEU</name>
<dbReference type="InterPro" id="IPR001991">
    <property type="entry name" value="Na-dicarboxylate_symporter"/>
</dbReference>
<dbReference type="Pfam" id="PF00375">
    <property type="entry name" value="SDF"/>
    <property type="match status" value="1"/>
</dbReference>
<feature type="transmembrane region" description="Helical" evidence="9">
    <location>
        <begin position="21"/>
        <end position="43"/>
    </location>
</feature>
<keyword evidence="2" id="KW-0813">Transport</keyword>
<feature type="transmembrane region" description="Helical" evidence="9">
    <location>
        <begin position="229"/>
        <end position="255"/>
    </location>
</feature>
<evidence type="ECO:0000313" key="10">
    <source>
        <dbReference type="EMBL" id="PPK66798.1"/>
    </source>
</evidence>
<dbReference type="GO" id="GO:0015141">
    <property type="term" value="F:succinate transmembrane transporter activity"/>
    <property type="evidence" value="ECO:0007669"/>
    <property type="project" value="TreeGrafter"/>
</dbReference>
<evidence type="ECO:0000256" key="6">
    <source>
        <dbReference type="ARBA" id="ARBA00022989"/>
    </source>
</evidence>
<keyword evidence="7 9" id="KW-0472">Membrane</keyword>
<proteinExistence type="predicted"/>
<accession>A0A2S6GNJ3</accession>
<dbReference type="GO" id="GO:0015366">
    <property type="term" value="F:malate:proton symporter activity"/>
    <property type="evidence" value="ECO:0007669"/>
    <property type="project" value="TreeGrafter"/>
</dbReference>
<evidence type="ECO:0000256" key="4">
    <source>
        <dbReference type="ARBA" id="ARBA00022692"/>
    </source>
</evidence>
<feature type="region of interest" description="Disordered" evidence="8">
    <location>
        <begin position="428"/>
        <end position="496"/>
    </location>
</feature>
<dbReference type="Gene3D" id="1.10.3860.10">
    <property type="entry name" value="Sodium:dicarboxylate symporter"/>
    <property type="match status" value="1"/>
</dbReference>
<dbReference type="FunFam" id="1.10.3860.10:FF:000001">
    <property type="entry name" value="C4-dicarboxylate transport protein"/>
    <property type="match status" value="1"/>
</dbReference>
<keyword evidence="11" id="KW-1185">Reference proteome</keyword>
<reference evidence="10 11" key="1">
    <citation type="submission" date="2018-02" db="EMBL/GenBank/DDBJ databases">
        <title>Genomic Encyclopedia of Archaeal and Bacterial Type Strains, Phase II (KMG-II): from individual species to whole genera.</title>
        <authorList>
            <person name="Goeker M."/>
        </authorList>
    </citation>
    <scope>NUCLEOTIDE SEQUENCE [LARGE SCALE GENOMIC DNA]</scope>
    <source>
        <strain evidence="10 11">YU 961-1</strain>
    </source>
</reference>
<evidence type="ECO:0000256" key="8">
    <source>
        <dbReference type="SAM" id="MobiDB-lite"/>
    </source>
</evidence>
<dbReference type="Proteomes" id="UP000239203">
    <property type="component" value="Unassembled WGS sequence"/>
</dbReference>
<comment type="caution">
    <text evidence="10">The sequence shown here is derived from an EMBL/GenBank/DDBJ whole genome shotgun (WGS) entry which is preliminary data.</text>
</comment>
<dbReference type="GO" id="GO:0015138">
    <property type="term" value="F:fumarate transmembrane transporter activity"/>
    <property type="evidence" value="ECO:0007669"/>
    <property type="project" value="TreeGrafter"/>
</dbReference>
<dbReference type="GO" id="GO:0070778">
    <property type="term" value="P:L-aspartate transmembrane transport"/>
    <property type="evidence" value="ECO:0007669"/>
    <property type="project" value="TreeGrafter"/>
</dbReference>
<dbReference type="PANTHER" id="PTHR42865:SF1">
    <property type="entry name" value="AEROBIC C4-DICARBOXYLATE TRANSPORT PROTEIN"/>
    <property type="match status" value="1"/>
</dbReference>
<dbReference type="RefSeq" id="WP_374065072.1">
    <property type="nucleotide sequence ID" value="NZ_CP154825.1"/>
</dbReference>
<dbReference type="AlphaFoldDB" id="A0A2S6GNJ3"/>
<dbReference type="PANTHER" id="PTHR42865">
    <property type="entry name" value="PROTON/GLUTAMATE-ASPARTATE SYMPORTER"/>
    <property type="match status" value="1"/>
</dbReference>
<organism evidence="10 11">
    <name type="scientific">Actinokineospora auranticolor</name>
    <dbReference type="NCBI Taxonomy" id="155976"/>
    <lineage>
        <taxon>Bacteria</taxon>
        <taxon>Bacillati</taxon>
        <taxon>Actinomycetota</taxon>
        <taxon>Actinomycetes</taxon>
        <taxon>Pseudonocardiales</taxon>
        <taxon>Pseudonocardiaceae</taxon>
        <taxon>Actinokineospora</taxon>
    </lineage>
</organism>
<sequence length="496" mass="50898">MSDQPEPADRRGVPARRDRTHLLYVAVLVAVALGVAVGLLFPATGKSLAPLGTGFVALIKMMIAPVIFCTIVLGVGSVAKARSVGRVGGLALGYFLVMSTVALAIGLLVGNVLHPGDGLQLTDAIRQSGAAQVKEAEGTTEFLLGVIPTTLVSALTDGEVLQALLVALLAGFALQLMGSGGEPILRGVRHVQRLVFRILAMVMWIAPVGAFGAIAAVVGATGAGALRSLAVLMLGFYATCAVFLVAVLGPLLWLVARINLFALLRYLGREFLLILSTSSSEVALPRLIAKMEHLGVGGPVVGITVPTGYSFNLDGTAIYLTMATLFVANATGAPLSVGEQVGLLAFMVIASKGAAGVSGAGLATLAGGLQSHRPDLVDGVGLIVGIDRFMSEARALTNFAGNAVATVLVGRWTGELDHARARAVLAGDDPFPESTLTPRLAQSDDAAASPGSPAADGRSTQVSDHAEQPPGVPEPRRQPTTRSAARANAPESAREP</sequence>
<protein>
    <submittedName>
        <fullName evidence="10">Aerobic C4-dicarboxylate transport protein</fullName>
    </submittedName>
</protein>
<dbReference type="InterPro" id="IPR036458">
    <property type="entry name" value="Na:dicarbo_symporter_sf"/>
</dbReference>
<evidence type="ECO:0000256" key="3">
    <source>
        <dbReference type="ARBA" id="ARBA00022475"/>
    </source>
</evidence>
<evidence type="ECO:0000256" key="9">
    <source>
        <dbReference type="SAM" id="Phobius"/>
    </source>
</evidence>
<evidence type="ECO:0000256" key="2">
    <source>
        <dbReference type="ARBA" id="ARBA00022448"/>
    </source>
</evidence>
<evidence type="ECO:0000256" key="1">
    <source>
        <dbReference type="ARBA" id="ARBA00004651"/>
    </source>
</evidence>
<feature type="transmembrane region" description="Helical" evidence="9">
    <location>
        <begin position="198"/>
        <end position="223"/>
    </location>
</feature>
<keyword evidence="5" id="KW-0769">Symport</keyword>
<keyword evidence="4 9" id="KW-0812">Transmembrane</keyword>
<evidence type="ECO:0000256" key="7">
    <source>
        <dbReference type="ARBA" id="ARBA00023136"/>
    </source>
</evidence>
<feature type="compositionally biased region" description="Low complexity" evidence="8">
    <location>
        <begin position="443"/>
        <end position="457"/>
    </location>
</feature>
<dbReference type="GO" id="GO:0005886">
    <property type="term" value="C:plasma membrane"/>
    <property type="evidence" value="ECO:0007669"/>
    <property type="project" value="UniProtKB-SubCell"/>
</dbReference>